<sequence length="487" mass="55219">MPRLDVRIKTSLRAKAIYATRQGQREESVTIRELSLNGALLDPMRGRPAETLTLITELSPSREIELRGDIVRLNGSQSAAVQFYYPDRDTSWSLWHYICAKLKNDPHCPYCGEARAGDTSHCWHCGQYLEFSDAAYLDAHLRETLAARVQNRLPKLQPEHCRKIIKYIDGELLRVRDKSPDQEFVGTCPAMLKVFSMIHKVAATDLSVLILGESGTGKELTARAIHERSARKDKPFVPFNCAAIPEGLLEAELFGYQRGSFTGATETKKGKFELADGGTIFLDEIGDLSLHLQAKLLRFLEDRIVERIGAKKGRKVDVRILAATNCNIHERMETGSFRDDLFFRLNTFCIKLPPLRERGEDKVVLARFIFHKISEAGDFHLQGFSEEALTAIRRHDWPGNVRELINKIRRAMVMATEEFIQPADLELEPLASEVAPTNLRRQVSMSKKEIVLAALQENNYVIARTARALGISRPSLYSMMKKFKIEH</sequence>
<keyword evidence="1" id="KW-0547">Nucleotide-binding</keyword>
<protein>
    <recommendedName>
        <fullName evidence="6">Sigma-54 factor interaction domain-containing protein</fullName>
    </recommendedName>
</protein>
<dbReference type="EMBL" id="JWJD01000001">
    <property type="protein sequence ID" value="KIH78056.1"/>
    <property type="molecule type" value="Genomic_DNA"/>
</dbReference>
<dbReference type="SMART" id="SM00382">
    <property type="entry name" value="AAA"/>
    <property type="match status" value="1"/>
</dbReference>
<dbReference type="GO" id="GO:0006355">
    <property type="term" value="P:regulation of DNA-templated transcription"/>
    <property type="evidence" value="ECO:0007669"/>
    <property type="project" value="InterPro"/>
</dbReference>
<dbReference type="PROSITE" id="PS00676">
    <property type="entry name" value="SIGMA54_INTERACT_2"/>
    <property type="match status" value="1"/>
</dbReference>
<dbReference type="InterPro" id="IPR002197">
    <property type="entry name" value="HTH_Fis"/>
</dbReference>
<dbReference type="PANTHER" id="PTHR32071:SF113">
    <property type="entry name" value="ALGINATE BIOSYNTHESIS TRANSCRIPTIONAL REGULATORY PROTEIN ALGB"/>
    <property type="match status" value="1"/>
</dbReference>
<dbReference type="PRINTS" id="PR01590">
    <property type="entry name" value="HTHFIS"/>
</dbReference>
<dbReference type="FunFam" id="3.40.50.300:FF:000006">
    <property type="entry name" value="DNA-binding transcriptional regulator NtrC"/>
    <property type="match status" value="1"/>
</dbReference>
<proteinExistence type="predicted"/>
<dbReference type="InterPro" id="IPR025943">
    <property type="entry name" value="Sigma_54_int_dom_ATP-bd_2"/>
</dbReference>
<keyword evidence="4" id="KW-0238">DNA-binding</keyword>
<reference evidence="7 8" key="1">
    <citation type="submission" date="2014-12" db="EMBL/GenBank/DDBJ databases">
        <title>Genomes of Geoalkalibacter ferrihydriticus and Geoalkalibacter subterraneus, two haloalkaliphilic metal-reducing members of the Geobacteraceae.</title>
        <authorList>
            <person name="Badalamenti J.P."/>
            <person name="Torres C.I."/>
            <person name="Krajmalnik-Brown R."/>
            <person name="Bond D.R."/>
        </authorList>
    </citation>
    <scope>NUCLEOTIDE SEQUENCE [LARGE SCALE GENOMIC DNA]</scope>
    <source>
        <strain evidence="7 8">DSM 17813</strain>
    </source>
</reference>
<dbReference type="PROSITE" id="PS50045">
    <property type="entry name" value="SIGMA54_INTERACT_4"/>
    <property type="match status" value="1"/>
</dbReference>
<dbReference type="Gene3D" id="1.10.10.60">
    <property type="entry name" value="Homeodomain-like"/>
    <property type="match status" value="1"/>
</dbReference>
<dbReference type="RefSeq" id="WP_040096803.1">
    <property type="nucleotide sequence ID" value="NZ_JWJD01000001.1"/>
</dbReference>
<dbReference type="GO" id="GO:0005524">
    <property type="term" value="F:ATP binding"/>
    <property type="evidence" value="ECO:0007669"/>
    <property type="project" value="UniProtKB-KW"/>
</dbReference>
<dbReference type="InterPro" id="IPR003593">
    <property type="entry name" value="AAA+_ATPase"/>
</dbReference>
<dbReference type="Pfam" id="PF02954">
    <property type="entry name" value="HTH_8"/>
    <property type="match status" value="1"/>
</dbReference>
<evidence type="ECO:0000259" key="6">
    <source>
        <dbReference type="PROSITE" id="PS50045"/>
    </source>
</evidence>
<dbReference type="PROSITE" id="PS00688">
    <property type="entry name" value="SIGMA54_INTERACT_3"/>
    <property type="match status" value="1"/>
</dbReference>
<keyword evidence="3" id="KW-0805">Transcription regulation</keyword>
<evidence type="ECO:0000256" key="5">
    <source>
        <dbReference type="ARBA" id="ARBA00023163"/>
    </source>
</evidence>
<name>A0A0C2HLR3_9BACT</name>
<dbReference type="AlphaFoldDB" id="A0A0C2HLR3"/>
<dbReference type="Pfam" id="PF00158">
    <property type="entry name" value="Sigma54_activat"/>
    <property type="match status" value="1"/>
</dbReference>
<dbReference type="InterPro" id="IPR027417">
    <property type="entry name" value="P-loop_NTPase"/>
</dbReference>
<dbReference type="PANTHER" id="PTHR32071">
    <property type="entry name" value="TRANSCRIPTIONAL REGULATORY PROTEIN"/>
    <property type="match status" value="1"/>
</dbReference>
<accession>A0A0C2HLR3</accession>
<keyword evidence="8" id="KW-1185">Reference proteome</keyword>
<dbReference type="SUPFAM" id="SSF52540">
    <property type="entry name" value="P-loop containing nucleoside triphosphate hydrolases"/>
    <property type="match status" value="1"/>
</dbReference>
<gene>
    <name evidence="7" type="ORF">GFER_05570</name>
</gene>
<keyword evidence="2" id="KW-0067">ATP-binding</keyword>
<evidence type="ECO:0000256" key="4">
    <source>
        <dbReference type="ARBA" id="ARBA00023125"/>
    </source>
</evidence>
<keyword evidence="5" id="KW-0804">Transcription</keyword>
<dbReference type="CDD" id="cd00009">
    <property type="entry name" value="AAA"/>
    <property type="match status" value="1"/>
</dbReference>
<comment type="caution">
    <text evidence="7">The sequence shown here is derived from an EMBL/GenBank/DDBJ whole genome shotgun (WGS) entry which is preliminary data.</text>
</comment>
<dbReference type="Proteomes" id="UP000035068">
    <property type="component" value="Unassembled WGS sequence"/>
</dbReference>
<evidence type="ECO:0000256" key="3">
    <source>
        <dbReference type="ARBA" id="ARBA00023015"/>
    </source>
</evidence>
<feature type="domain" description="Sigma-54 factor interaction" evidence="6">
    <location>
        <begin position="184"/>
        <end position="413"/>
    </location>
</feature>
<dbReference type="GO" id="GO:0043565">
    <property type="term" value="F:sequence-specific DNA binding"/>
    <property type="evidence" value="ECO:0007669"/>
    <property type="project" value="InterPro"/>
</dbReference>
<dbReference type="InterPro" id="IPR025944">
    <property type="entry name" value="Sigma_54_int_dom_CS"/>
</dbReference>
<dbReference type="Gene3D" id="1.10.8.60">
    <property type="match status" value="1"/>
</dbReference>
<organism evidence="7 8">
    <name type="scientific">Geoalkalibacter ferrihydriticus DSM 17813</name>
    <dbReference type="NCBI Taxonomy" id="1121915"/>
    <lineage>
        <taxon>Bacteria</taxon>
        <taxon>Pseudomonadati</taxon>
        <taxon>Thermodesulfobacteriota</taxon>
        <taxon>Desulfuromonadia</taxon>
        <taxon>Desulfuromonadales</taxon>
        <taxon>Geoalkalibacteraceae</taxon>
        <taxon>Geoalkalibacter</taxon>
    </lineage>
</organism>
<evidence type="ECO:0000256" key="1">
    <source>
        <dbReference type="ARBA" id="ARBA00022741"/>
    </source>
</evidence>
<dbReference type="SUPFAM" id="SSF46689">
    <property type="entry name" value="Homeodomain-like"/>
    <property type="match status" value="1"/>
</dbReference>
<dbReference type="InterPro" id="IPR058031">
    <property type="entry name" value="AAA_lid_NorR"/>
</dbReference>
<evidence type="ECO:0000256" key="2">
    <source>
        <dbReference type="ARBA" id="ARBA00022840"/>
    </source>
</evidence>
<evidence type="ECO:0000313" key="8">
    <source>
        <dbReference type="Proteomes" id="UP000035068"/>
    </source>
</evidence>
<dbReference type="Gene3D" id="3.40.50.300">
    <property type="entry name" value="P-loop containing nucleotide triphosphate hydrolases"/>
    <property type="match status" value="1"/>
</dbReference>
<evidence type="ECO:0000313" key="7">
    <source>
        <dbReference type="EMBL" id="KIH78056.1"/>
    </source>
</evidence>
<dbReference type="InterPro" id="IPR009057">
    <property type="entry name" value="Homeodomain-like_sf"/>
</dbReference>
<dbReference type="Pfam" id="PF25601">
    <property type="entry name" value="AAA_lid_14"/>
    <property type="match status" value="1"/>
</dbReference>
<dbReference type="InterPro" id="IPR002078">
    <property type="entry name" value="Sigma_54_int"/>
</dbReference>